<dbReference type="SMART" id="SM00342">
    <property type="entry name" value="HTH_ARAC"/>
    <property type="match status" value="1"/>
</dbReference>
<dbReference type="EMBL" id="RXHU01000103">
    <property type="protein sequence ID" value="RTE03527.1"/>
    <property type="molecule type" value="Genomic_DNA"/>
</dbReference>
<evidence type="ECO:0000256" key="3">
    <source>
        <dbReference type="ARBA" id="ARBA00023163"/>
    </source>
</evidence>
<protein>
    <submittedName>
        <fullName evidence="5">AraC family transcriptional regulator</fullName>
    </submittedName>
</protein>
<evidence type="ECO:0000256" key="2">
    <source>
        <dbReference type="ARBA" id="ARBA00023125"/>
    </source>
</evidence>
<proteinExistence type="predicted"/>
<dbReference type="PROSITE" id="PS01124">
    <property type="entry name" value="HTH_ARAC_FAMILY_2"/>
    <property type="match status" value="1"/>
</dbReference>
<keyword evidence="2" id="KW-0238">DNA-binding</keyword>
<feature type="domain" description="HTH araC/xylS-type" evidence="4">
    <location>
        <begin position="187"/>
        <end position="286"/>
    </location>
</feature>
<dbReference type="Gene3D" id="2.60.120.10">
    <property type="entry name" value="Jelly Rolls"/>
    <property type="match status" value="1"/>
</dbReference>
<dbReference type="PANTHER" id="PTHR43280">
    <property type="entry name" value="ARAC-FAMILY TRANSCRIPTIONAL REGULATOR"/>
    <property type="match status" value="1"/>
</dbReference>
<dbReference type="OrthoDB" id="8737373at2"/>
<evidence type="ECO:0000313" key="6">
    <source>
        <dbReference type="Proteomes" id="UP000276128"/>
    </source>
</evidence>
<dbReference type="RefSeq" id="WP_126144540.1">
    <property type="nucleotide sequence ID" value="NZ_RXHU01000103.1"/>
</dbReference>
<dbReference type="AlphaFoldDB" id="A0A3S0C6R1"/>
<evidence type="ECO:0000313" key="5">
    <source>
        <dbReference type="EMBL" id="RTE03527.1"/>
    </source>
</evidence>
<dbReference type="InterPro" id="IPR014710">
    <property type="entry name" value="RmlC-like_jellyroll"/>
</dbReference>
<sequence length="295" mass="33860">MQPVRKNFFSDPLFPFELVFRDQKQPIQELPEHLHDRYELVYVYEGQGTFLLNQMFYDMNEGDLFVIPGNTIHRTVPDENKPITSTAVFFMPQLLGIPLISETHSYLFAFEQAHKKMNYKIPIPLSHRAAIENELNRMQEEFTRQESGYRQAVCLHLNLLLLQVNRIIMHAIAAQPQTMPAGPAWVLDALHNLHKHHTNPGISLAYLADSACVSPAHLSRVFKQITGMSVTDYINARRIATAKELLLTTDESVDTISKRCGYESLPHFHRLFKRFTGATPGVYRRQQQMTGTPSL</sequence>
<dbReference type="InterPro" id="IPR003313">
    <property type="entry name" value="AraC-bd"/>
</dbReference>
<dbReference type="InterPro" id="IPR018060">
    <property type="entry name" value="HTH_AraC"/>
</dbReference>
<organism evidence="5 6">
    <name type="scientific">Paenibacillus whitsoniae</name>
    <dbReference type="NCBI Taxonomy" id="2496558"/>
    <lineage>
        <taxon>Bacteria</taxon>
        <taxon>Bacillati</taxon>
        <taxon>Bacillota</taxon>
        <taxon>Bacilli</taxon>
        <taxon>Bacillales</taxon>
        <taxon>Paenibacillaceae</taxon>
        <taxon>Paenibacillus</taxon>
    </lineage>
</organism>
<gene>
    <name evidence="5" type="ORF">EJQ19_28055</name>
</gene>
<dbReference type="Pfam" id="PF02311">
    <property type="entry name" value="AraC_binding"/>
    <property type="match status" value="1"/>
</dbReference>
<evidence type="ECO:0000256" key="1">
    <source>
        <dbReference type="ARBA" id="ARBA00023015"/>
    </source>
</evidence>
<dbReference type="InterPro" id="IPR037923">
    <property type="entry name" value="HTH-like"/>
</dbReference>
<comment type="caution">
    <text evidence="5">The sequence shown here is derived from an EMBL/GenBank/DDBJ whole genome shotgun (WGS) entry which is preliminary data.</text>
</comment>
<keyword evidence="3" id="KW-0804">Transcription</keyword>
<dbReference type="Gene3D" id="1.10.10.60">
    <property type="entry name" value="Homeodomain-like"/>
    <property type="match status" value="2"/>
</dbReference>
<dbReference type="GO" id="GO:0003700">
    <property type="term" value="F:DNA-binding transcription factor activity"/>
    <property type="evidence" value="ECO:0007669"/>
    <property type="project" value="InterPro"/>
</dbReference>
<accession>A0A3S0C6R1</accession>
<dbReference type="Proteomes" id="UP000276128">
    <property type="component" value="Unassembled WGS sequence"/>
</dbReference>
<name>A0A3S0C6R1_9BACL</name>
<keyword evidence="6" id="KW-1185">Reference proteome</keyword>
<evidence type="ECO:0000259" key="4">
    <source>
        <dbReference type="PROSITE" id="PS01124"/>
    </source>
</evidence>
<dbReference type="SUPFAM" id="SSF46689">
    <property type="entry name" value="Homeodomain-like"/>
    <property type="match status" value="2"/>
</dbReference>
<reference evidence="5 6" key="1">
    <citation type="submission" date="2018-12" db="EMBL/GenBank/DDBJ databases">
        <title>Bacillus ochoae sp. nov., Paenibacillus whitsoniae sp. nov., Paenibacillus spiritus sp. nov. Isolated from the Mars Exploration Rover during spacecraft assembly.</title>
        <authorList>
            <person name="Seuylemezian A."/>
            <person name="Vaishampayan P."/>
        </authorList>
    </citation>
    <scope>NUCLEOTIDE SEQUENCE [LARGE SCALE GENOMIC DNA]</scope>
    <source>
        <strain evidence="5 6">MER 54</strain>
    </source>
</reference>
<dbReference type="SUPFAM" id="SSF51215">
    <property type="entry name" value="Regulatory protein AraC"/>
    <property type="match status" value="1"/>
</dbReference>
<dbReference type="CDD" id="cd02208">
    <property type="entry name" value="cupin_RmlC-like"/>
    <property type="match status" value="1"/>
</dbReference>
<dbReference type="InterPro" id="IPR009057">
    <property type="entry name" value="Homeodomain-like_sf"/>
</dbReference>
<dbReference type="PANTHER" id="PTHR43280:SF28">
    <property type="entry name" value="HTH-TYPE TRANSCRIPTIONAL ACTIVATOR RHAS"/>
    <property type="match status" value="1"/>
</dbReference>
<dbReference type="Pfam" id="PF12833">
    <property type="entry name" value="HTH_18"/>
    <property type="match status" value="1"/>
</dbReference>
<keyword evidence="1" id="KW-0805">Transcription regulation</keyword>
<dbReference type="GO" id="GO:0043565">
    <property type="term" value="F:sequence-specific DNA binding"/>
    <property type="evidence" value="ECO:0007669"/>
    <property type="project" value="InterPro"/>
</dbReference>